<keyword evidence="1" id="KW-0472">Membrane</keyword>
<protein>
    <submittedName>
        <fullName evidence="2">YqhR family membrane protein</fullName>
    </submittedName>
</protein>
<evidence type="ECO:0000313" key="2">
    <source>
        <dbReference type="EMBL" id="MCF6137866.1"/>
    </source>
</evidence>
<dbReference type="Proteomes" id="UP001649381">
    <property type="component" value="Unassembled WGS sequence"/>
</dbReference>
<dbReference type="RefSeq" id="WP_236333820.1">
    <property type="nucleotide sequence ID" value="NZ_JAKIJS010000001.1"/>
</dbReference>
<dbReference type="InterPro" id="IPR024563">
    <property type="entry name" value="YqhR"/>
</dbReference>
<keyword evidence="3" id="KW-1185">Reference proteome</keyword>
<feature type="transmembrane region" description="Helical" evidence="1">
    <location>
        <begin position="103"/>
        <end position="122"/>
    </location>
</feature>
<evidence type="ECO:0000256" key="1">
    <source>
        <dbReference type="SAM" id="Phobius"/>
    </source>
</evidence>
<gene>
    <name evidence="2" type="ORF">L2716_09000</name>
</gene>
<accession>A0ABS9H1A7</accession>
<name>A0ABS9H1A7_9BACL</name>
<dbReference type="Pfam" id="PF11085">
    <property type="entry name" value="YqhR"/>
    <property type="match status" value="1"/>
</dbReference>
<keyword evidence="1" id="KW-1133">Transmembrane helix</keyword>
<organism evidence="2 3">
    <name type="scientific">Pseudalkalibacillus berkeleyi</name>
    <dbReference type="NCBI Taxonomy" id="1069813"/>
    <lineage>
        <taxon>Bacteria</taxon>
        <taxon>Bacillati</taxon>
        <taxon>Bacillota</taxon>
        <taxon>Bacilli</taxon>
        <taxon>Bacillales</taxon>
        <taxon>Fictibacillaceae</taxon>
        <taxon>Pseudalkalibacillus</taxon>
    </lineage>
</organism>
<reference evidence="2 3" key="1">
    <citation type="submission" date="2022-01" db="EMBL/GenBank/DDBJ databases">
        <title>Alkalihalobacillus sp. EGI L200015, a novel bacterium isolated from a salt lake sediment.</title>
        <authorList>
            <person name="Gao L."/>
            <person name="Fang B.-Z."/>
            <person name="Li W.-J."/>
        </authorList>
    </citation>
    <scope>NUCLEOTIDE SEQUENCE [LARGE SCALE GENOMIC DNA]</scope>
    <source>
        <strain evidence="2 3">KCTC 12718</strain>
    </source>
</reference>
<sequence>MANDHKQDENEQLEQNKGEKQYSYTGRVLTIGFVGGLFWSLIGYAVYMLNFTRIRPSLVLSPWAVGDWKDKALGDWIGILVIGLLSMLVAIVYKVLFSKFKHMVTGIIFGIVLWGIVFFLFNPMFPTLKPIQELGINTLITTLCLYVLYGLFVGFSISFDYDELQKAQKQGR</sequence>
<feature type="transmembrane region" description="Helical" evidence="1">
    <location>
        <begin position="76"/>
        <end position="96"/>
    </location>
</feature>
<proteinExistence type="predicted"/>
<keyword evidence="1" id="KW-0812">Transmembrane</keyword>
<feature type="transmembrane region" description="Helical" evidence="1">
    <location>
        <begin position="134"/>
        <end position="159"/>
    </location>
</feature>
<dbReference type="EMBL" id="JAKIJS010000001">
    <property type="protein sequence ID" value="MCF6137866.1"/>
    <property type="molecule type" value="Genomic_DNA"/>
</dbReference>
<feature type="transmembrane region" description="Helical" evidence="1">
    <location>
        <begin position="28"/>
        <end position="49"/>
    </location>
</feature>
<evidence type="ECO:0000313" key="3">
    <source>
        <dbReference type="Proteomes" id="UP001649381"/>
    </source>
</evidence>
<comment type="caution">
    <text evidence="2">The sequence shown here is derived from an EMBL/GenBank/DDBJ whole genome shotgun (WGS) entry which is preliminary data.</text>
</comment>